<dbReference type="Pfam" id="PF14907">
    <property type="entry name" value="NTP_transf_5"/>
    <property type="match status" value="1"/>
</dbReference>
<dbReference type="GO" id="GO:0051213">
    <property type="term" value="F:dioxygenase activity"/>
    <property type="evidence" value="ECO:0007669"/>
    <property type="project" value="UniProtKB-KW"/>
</dbReference>
<keyword evidence="1" id="KW-0223">Dioxygenase</keyword>
<name>A0A3E2DN25_9ACTN</name>
<dbReference type="EMBL" id="NOWI01000001">
    <property type="protein sequence ID" value="RFT46789.1"/>
    <property type="molecule type" value="Genomic_DNA"/>
</dbReference>
<comment type="caution">
    <text evidence="1">The sequence shown here is derived from an EMBL/GenBank/DDBJ whole genome shotgun (WGS) entry which is preliminary data.</text>
</comment>
<keyword evidence="1" id="KW-0560">Oxidoreductase</keyword>
<reference evidence="1 2" key="1">
    <citation type="submission" date="2017-07" db="EMBL/GenBank/DDBJ databases">
        <authorList>
            <person name="Sun Z.S."/>
            <person name="Albrecht U."/>
            <person name="Echele G."/>
            <person name="Lee C.C."/>
        </authorList>
    </citation>
    <scope>NUCLEOTIDE SEQUENCE [LARGE SCALE GENOMIC DNA]</scope>
    <source>
        <strain evidence="1 2">P16-029</strain>
    </source>
</reference>
<gene>
    <name evidence="1" type="ORF">CHT91_00170</name>
</gene>
<sequence>MNDMIEGTPIGTASRIELTHGVLQRLANRCGADLLHVKGPAVSPDLLARRVVNGEEIVIPRHSTDADVLVRPEHLAQFESMLVNHGWRKVADFRNGSAFGHAANYWHELLGYVDVHRQFPGIDIAPSPAFQALWTRRQGIDIAHTPIHTPSVTDQRLILLLHAARSGNPNHPDKVRCWDDASDQERQTVRTLARDLDAQVALAAAIGELEQYRGHRTYDLWRQFSTGDPSRLHEWRARVRAAPTRKEAVKVVLNSLALNRPHLRMDLGHDLTRADIARGYWNRTVKASQEVLQVVRKHVNKQLDPRHRRGHR</sequence>
<organism evidence="1 2">
    <name type="scientific">Cutibacterium avidum</name>
    <dbReference type="NCBI Taxonomy" id="33010"/>
    <lineage>
        <taxon>Bacteria</taxon>
        <taxon>Bacillati</taxon>
        <taxon>Actinomycetota</taxon>
        <taxon>Actinomycetes</taxon>
        <taxon>Propionibacteriales</taxon>
        <taxon>Propionibacteriaceae</taxon>
        <taxon>Cutibacterium</taxon>
    </lineage>
</organism>
<proteinExistence type="predicted"/>
<dbReference type="RefSeq" id="WP_065673028.1">
    <property type="nucleotide sequence ID" value="NZ_JASORL010000016.1"/>
</dbReference>
<dbReference type="AlphaFoldDB" id="A0A3E2DN25"/>
<dbReference type="InterPro" id="IPR039498">
    <property type="entry name" value="NTP_transf_5"/>
</dbReference>
<protein>
    <submittedName>
        <fullName evidence="1">2-nitropropane dioxygenase</fullName>
    </submittedName>
</protein>
<evidence type="ECO:0000313" key="1">
    <source>
        <dbReference type="EMBL" id="RFT46789.1"/>
    </source>
</evidence>
<dbReference type="Proteomes" id="UP000259211">
    <property type="component" value="Unassembled WGS sequence"/>
</dbReference>
<accession>A0A3E2DN25</accession>
<evidence type="ECO:0000313" key="2">
    <source>
        <dbReference type="Proteomes" id="UP000259211"/>
    </source>
</evidence>